<sequence length="22" mass="2556">MSICAYKLTVIMHVSIKSRHHT</sequence>
<name>A0A0A9BKW7_ARUDO</name>
<accession>A0A0A9BKW7</accession>
<evidence type="ECO:0000313" key="1">
    <source>
        <dbReference type="EMBL" id="JAD59922.1"/>
    </source>
</evidence>
<proteinExistence type="predicted"/>
<organism evidence="1">
    <name type="scientific">Arundo donax</name>
    <name type="common">Giant reed</name>
    <name type="synonym">Donax arundinaceus</name>
    <dbReference type="NCBI Taxonomy" id="35708"/>
    <lineage>
        <taxon>Eukaryota</taxon>
        <taxon>Viridiplantae</taxon>
        <taxon>Streptophyta</taxon>
        <taxon>Embryophyta</taxon>
        <taxon>Tracheophyta</taxon>
        <taxon>Spermatophyta</taxon>
        <taxon>Magnoliopsida</taxon>
        <taxon>Liliopsida</taxon>
        <taxon>Poales</taxon>
        <taxon>Poaceae</taxon>
        <taxon>PACMAD clade</taxon>
        <taxon>Arundinoideae</taxon>
        <taxon>Arundineae</taxon>
        <taxon>Arundo</taxon>
    </lineage>
</organism>
<protein>
    <submittedName>
        <fullName evidence="1">Uncharacterized protein</fullName>
    </submittedName>
</protein>
<dbReference type="EMBL" id="GBRH01237973">
    <property type="protein sequence ID" value="JAD59922.1"/>
    <property type="molecule type" value="Transcribed_RNA"/>
</dbReference>
<dbReference type="AlphaFoldDB" id="A0A0A9BKW7"/>
<reference evidence="1" key="1">
    <citation type="submission" date="2014-09" db="EMBL/GenBank/DDBJ databases">
        <authorList>
            <person name="Magalhaes I.L.F."/>
            <person name="Oliveira U."/>
            <person name="Santos F.R."/>
            <person name="Vidigal T.H.D.A."/>
            <person name="Brescovit A.D."/>
            <person name="Santos A.J."/>
        </authorList>
    </citation>
    <scope>NUCLEOTIDE SEQUENCE</scope>
    <source>
        <tissue evidence="1">Shoot tissue taken approximately 20 cm above the soil surface</tissue>
    </source>
</reference>
<reference evidence="1" key="2">
    <citation type="journal article" date="2015" name="Data Brief">
        <title>Shoot transcriptome of the giant reed, Arundo donax.</title>
        <authorList>
            <person name="Barrero R.A."/>
            <person name="Guerrero F.D."/>
            <person name="Moolhuijzen P."/>
            <person name="Goolsby J.A."/>
            <person name="Tidwell J."/>
            <person name="Bellgard S.E."/>
            <person name="Bellgard M.I."/>
        </authorList>
    </citation>
    <scope>NUCLEOTIDE SEQUENCE</scope>
    <source>
        <tissue evidence="1">Shoot tissue taken approximately 20 cm above the soil surface</tissue>
    </source>
</reference>